<dbReference type="InParanoid" id="G2YBV9"/>
<proteinExistence type="predicted"/>
<name>G2YBV9_BOTF4</name>
<accession>G2YBV9</accession>
<gene>
    <name evidence="2" type="ORF">BofuT4_uP101040.1</name>
</gene>
<organism evidence="2 3">
    <name type="scientific">Botryotinia fuckeliana (strain T4)</name>
    <name type="common">Noble rot fungus</name>
    <name type="synonym">Botrytis cinerea</name>
    <dbReference type="NCBI Taxonomy" id="999810"/>
    <lineage>
        <taxon>Eukaryota</taxon>
        <taxon>Fungi</taxon>
        <taxon>Dikarya</taxon>
        <taxon>Ascomycota</taxon>
        <taxon>Pezizomycotina</taxon>
        <taxon>Leotiomycetes</taxon>
        <taxon>Helotiales</taxon>
        <taxon>Sclerotiniaceae</taxon>
        <taxon>Botrytis</taxon>
    </lineage>
</organism>
<dbReference type="AlphaFoldDB" id="G2YBV9"/>
<reference evidence="3" key="1">
    <citation type="journal article" date="2011" name="PLoS Genet.">
        <title>Genomic analysis of the necrotrophic fungal pathogens Sclerotinia sclerotiorum and Botrytis cinerea.</title>
        <authorList>
            <person name="Amselem J."/>
            <person name="Cuomo C.A."/>
            <person name="van Kan J.A."/>
            <person name="Viaud M."/>
            <person name="Benito E.P."/>
            <person name="Couloux A."/>
            <person name="Coutinho P.M."/>
            <person name="de Vries R.P."/>
            <person name="Dyer P.S."/>
            <person name="Fillinger S."/>
            <person name="Fournier E."/>
            <person name="Gout L."/>
            <person name="Hahn M."/>
            <person name="Kohn L."/>
            <person name="Lapalu N."/>
            <person name="Plummer K.M."/>
            <person name="Pradier J.M."/>
            <person name="Quevillon E."/>
            <person name="Sharon A."/>
            <person name="Simon A."/>
            <person name="ten Have A."/>
            <person name="Tudzynski B."/>
            <person name="Tudzynski P."/>
            <person name="Wincker P."/>
            <person name="Andrew M."/>
            <person name="Anthouard V."/>
            <person name="Beever R.E."/>
            <person name="Beffa R."/>
            <person name="Benoit I."/>
            <person name="Bouzid O."/>
            <person name="Brault B."/>
            <person name="Chen Z."/>
            <person name="Choquer M."/>
            <person name="Collemare J."/>
            <person name="Cotton P."/>
            <person name="Danchin E.G."/>
            <person name="Da Silva C."/>
            <person name="Gautier A."/>
            <person name="Giraud C."/>
            <person name="Giraud T."/>
            <person name="Gonzalez C."/>
            <person name="Grossetete S."/>
            <person name="Guldener U."/>
            <person name="Henrissat B."/>
            <person name="Howlett B.J."/>
            <person name="Kodira C."/>
            <person name="Kretschmer M."/>
            <person name="Lappartient A."/>
            <person name="Leroch M."/>
            <person name="Levis C."/>
            <person name="Mauceli E."/>
            <person name="Neuveglise C."/>
            <person name="Oeser B."/>
            <person name="Pearson M."/>
            <person name="Poulain J."/>
            <person name="Poussereau N."/>
            <person name="Quesneville H."/>
            <person name="Rascle C."/>
            <person name="Schumacher J."/>
            <person name="Segurens B."/>
            <person name="Sexton A."/>
            <person name="Silva E."/>
            <person name="Sirven C."/>
            <person name="Soanes D.M."/>
            <person name="Talbot N.J."/>
            <person name="Templeton M."/>
            <person name="Yandava C."/>
            <person name="Yarden O."/>
            <person name="Zeng Q."/>
            <person name="Rollins J.A."/>
            <person name="Lebrun M.H."/>
            <person name="Dickman M."/>
        </authorList>
    </citation>
    <scope>NUCLEOTIDE SEQUENCE [LARGE SCALE GENOMIC DNA]</scope>
    <source>
        <strain evidence="3">T4</strain>
    </source>
</reference>
<dbReference type="EMBL" id="FQ790313">
    <property type="protein sequence ID" value="CCD34700.1"/>
    <property type="molecule type" value="Genomic_DNA"/>
</dbReference>
<protein>
    <submittedName>
        <fullName evidence="2">Uncharacterized protein</fullName>
    </submittedName>
</protein>
<dbReference type="HOGENOM" id="CLU_3319959_0_0_1"/>
<evidence type="ECO:0000313" key="3">
    <source>
        <dbReference type="Proteomes" id="UP000008177"/>
    </source>
</evidence>
<evidence type="ECO:0000313" key="2">
    <source>
        <dbReference type="EMBL" id="CCD34700.1"/>
    </source>
</evidence>
<evidence type="ECO:0000256" key="1">
    <source>
        <dbReference type="SAM" id="MobiDB-lite"/>
    </source>
</evidence>
<dbReference type="Proteomes" id="UP000008177">
    <property type="component" value="Unplaced contigs"/>
</dbReference>
<sequence>MQINDKNKMVAQFGTRAKGKTQNAERRCNDDFEEVQTNF</sequence>
<feature type="region of interest" description="Disordered" evidence="1">
    <location>
        <begin position="1"/>
        <end position="39"/>
    </location>
</feature>